<feature type="compositionally biased region" description="Basic and acidic residues" evidence="1">
    <location>
        <begin position="11"/>
        <end position="26"/>
    </location>
</feature>
<sequence length="95" mass="10441">MPEGEPAGGRRRAEDRPHWPEPERPAARPSGGRRRLEDRDEPPAPHGGGRRRAEDFLNGSAGGRRRAPERAPERAAVPWPDDGDDPDGGGRHRTT</sequence>
<accession>A0A7Z0WGI6</accession>
<name>A0A7Z0WGI6_9PSEU</name>
<organism evidence="2 3">
    <name type="scientific">Actinophytocola xinjiangensis</name>
    <dbReference type="NCBI Taxonomy" id="485602"/>
    <lineage>
        <taxon>Bacteria</taxon>
        <taxon>Bacillati</taxon>
        <taxon>Actinomycetota</taxon>
        <taxon>Actinomycetes</taxon>
        <taxon>Pseudonocardiales</taxon>
        <taxon>Pseudonocardiaceae</taxon>
    </lineage>
</organism>
<dbReference type="AlphaFoldDB" id="A0A7Z0WGI6"/>
<reference evidence="2 3" key="1">
    <citation type="submission" date="2016-12" db="EMBL/GenBank/DDBJ databases">
        <title>The draft genome sequence of Actinophytocola xinjiangensis.</title>
        <authorList>
            <person name="Wang W."/>
            <person name="Yuan L."/>
        </authorList>
    </citation>
    <scope>NUCLEOTIDE SEQUENCE [LARGE SCALE GENOMIC DNA]</scope>
    <source>
        <strain evidence="2 3">CGMCC 4.4663</strain>
    </source>
</reference>
<dbReference type="RefSeq" id="WP_075136830.1">
    <property type="nucleotide sequence ID" value="NZ_MSIF01000022.1"/>
</dbReference>
<feature type="compositionally biased region" description="Basic and acidic residues" evidence="1">
    <location>
        <begin position="34"/>
        <end position="43"/>
    </location>
</feature>
<keyword evidence="3" id="KW-1185">Reference proteome</keyword>
<dbReference type="EMBL" id="MSIF01000022">
    <property type="protein sequence ID" value="OLF06328.1"/>
    <property type="molecule type" value="Genomic_DNA"/>
</dbReference>
<gene>
    <name evidence="2" type="ORF">BLA60_32330</name>
</gene>
<feature type="region of interest" description="Disordered" evidence="1">
    <location>
        <begin position="1"/>
        <end position="95"/>
    </location>
</feature>
<evidence type="ECO:0000313" key="2">
    <source>
        <dbReference type="EMBL" id="OLF06328.1"/>
    </source>
</evidence>
<comment type="caution">
    <text evidence="2">The sequence shown here is derived from an EMBL/GenBank/DDBJ whole genome shotgun (WGS) entry which is preliminary data.</text>
</comment>
<protein>
    <submittedName>
        <fullName evidence="2">Uncharacterized protein</fullName>
    </submittedName>
</protein>
<proteinExistence type="predicted"/>
<evidence type="ECO:0000313" key="3">
    <source>
        <dbReference type="Proteomes" id="UP000185696"/>
    </source>
</evidence>
<dbReference type="Proteomes" id="UP000185696">
    <property type="component" value="Unassembled WGS sequence"/>
</dbReference>
<evidence type="ECO:0000256" key="1">
    <source>
        <dbReference type="SAM" id="MobiDB-lite"/>
    </source>
</evidence>